<dbReference type="GeneID" id="111134222"/>
<sequence length="577" mass="65366">MSTAIMCESSGEQAAMQHYLVCGTEDCHENGQFYCNDCHRPLCEQCRDEHGKNPDTKFHEIVLYRNRKHQLPVEKCKLHPTRNVDIFCKECKIPICSKCSTMKEHHRHEFDDLEEIYTEKYALQQGEFSKIQKYFLPNTKSLKSDIEADATKIHKLMESIRTSMKAEGESLKNLVDEVSSENIDHTYTMEKSLLEMLKSQETIYDDYIAYLGKMSDELEQHLSLTNHKLLFSETLKIKTIPETTKPVDPVFTAGRFSKDDVAKLLGRVNISNAEPKKRKIQPMEAVTTHMKSTEKQLESSKEKSDMKQTLSLSSSVTKVREFSVPGVDSAWHVSADKSDRLWVSDWSGYLVQTDLQGNQLQKIQTSGGHGYHTATQDGDLIYIDEDKNVIYRITPDRRITEFIKTGEWTPVSVHSSCINGDILVGMIKYGEAKVTRYSKAGKEIQNIQRDNQGQGLYGYPRYITENINGDICTSDINKQAVVVVNKSGQHRFSYTGQGSGFYPFGICTDVFGHILVCHVTLFGGTVQLLDQDGGFLSVILSLQQGVKDPRGVCVDDENNLYVGQDGTNTVTVYKYLQ</sequence>
<organism evidence="3 4">
    <name type="scientific">Crassostrea virginica</name>
    <name type="common">Eastern oyster</name>
    <dbReference type="NCBI Taxonomy" id="6565"/>
    <lineage>
        <taxon>Eukaryota</taxon>
        <taxon>Metazoa</taxon>
        <taxon>Spiralia</taxon>
        <taxon>Lophotrochozoa</taxon>
        <taxon>Mollusca</taxon>
        <taxon>Bivalvia</taxon>
        <taxon>Autobranchia</taxon>
        <taxon>Pteriomorphia</taxon>
        <taxon>Ostreida</taxon>
        <taxon>Ostreoidea</taxon>
        <taxon>Ostreidae</taxon>
        <taxon>Crassostrea</taxon>
    </lineage>
</organism>
<keyword evidence="1" id="KW-0863">Zinc-finger</keyword>
<dbReference type="PANTHER" id="PTHR25462">
    <property type="entry name" value="BONUS, ISOFORM C-RELATED"/>
    <property type="match status" value="1"/>
</dbReference>
<evidence type="ECO:0000259" key="2">
    <source>
        <dbReference type="PROSITE" id="PS50119"/>
    </source>
</evidence>
<dbReference type="Gene3D" id="2.130.10.10">
    <property type="entry name" value="YVTN repeat-like/Quinoprotein amine dehydrogenase"/>
    <property type="match status" value="1"/>
</dbReference>
<name>A0A8B8EGM1_CRAVI</name>
<feature type="domain" description="B box-type" evidence="2">
    <location>
        <begin position="71"/>
        <end position="113"/>
    </location>
</feature>
<dbReference type="Pfam" id="PF00643">
    <property type="entry name" value="zf-B_box"/>
    <property type="match status" value="1"/>
</dbReference>
<evidence type="ECO:0000313" key="4">
    <source>
        <dbReference type="RefSeq" id="XP_022338786.1"/>
    </source>
</evidence>
<dbReference type="InterPro" id="IPR000315">
    <property type="entry name" value="Znf_B-box"/>
</dbReference>
<accession>A0A8B8EGM1</accession>
<reference evidence="4" key="1">
    <citation type="submission" date="2025-08" db="UniProtKB">
        <authorList>
            <consortium name="RefSeq"/>
        </authorList>
    </citation>
    <scope>IDENTIFICATION</scope>
    <source>
        <tissue evidence="4">Whole sample</tissue>
    </source>
</reference>
<dbReference type="AlphaFoldDB" id="A0A8B8EGM1"/>
<gene>
    <name evidence="4" type="primary">LOC111134222</name>
</gene>
<dbReference type="Proteomes" id="UP000694844">
    <property type="component" value="Chromosome 5"/>
</dbReference>
<dbReference type="InterPro" id="IPR015943">
    <property type="entry name" value="WD40/YVTN_repeat-like_dom_sf"/>
</dbReference>
<dbReference type="SUPFAM" id="SSF63829">
    <property type="entry name" value="Calcium-dependent phosphotriesterase"/>
    <property type="match status" value="1"/>
</dbReference>
<dbReference type="PROSITE" id="PS50119">
    <property type="entry name" value="ZF_BBOX"/>
    <property type="match status" value="2"/>
</dbReference>
<evidence type="ECO:0000256" key="1">
    <source>
        <dbReference type="PROSITE-ProRule" id="PRU00024"/>
    </source>
</evidence>
<dbReference type="OrthoDB" id="6105938at2759"/>
<dbReference type="CDD" id="cd19756">
    <property type="entry name" value="Bbox2"/>
    <property type="match status" value="1"/>
</dbReference>
<dbReference type="KEGG" id="cvn:111134222"/>
<protein>
    <submittedName>
        <fullName evidence="4">Tripartite motif-containing protein 55-like</fullName>
    </submittedName>
</protein>
<dbReference type="InterPro" id="IPR011042">
    <property type="entry name" value="6-blade_b-propeller_TolB-like"/>
</dbReference>
<keyword evidence="1" id="KW-0862">Zinc</keyword>
<dbReference type="Gene3D" id="3.30.160.60">
    <property type="entry name" value="Classic Zinc Finger"/>
    <property type="match status" value="1"/>
</dbReference>
<keyword evidence="1" id="KW-0479">Metal-binding</keyword>
<dbReference type="RefSeq" id="XP_022338786.1">
    <property type="nucleotide sequence ID" value="XM_022483078.1"/>
</dbReference>
<keyword evidence="3" id="KW-1185">Reference proteome</keyword>
<proteinExistence type="predicted"/>
<dbReference type="SUPFAM" id="SSF57845">
    <property type="entry name" value="B-box zinc-binding domain"/>
    <property type="match status" value="1"/>
</dbReference>
<dbReference type="GO" id="GO:0008270">
    <property type="term" value="F:zinc ion binding"/>
    <property type="evidence" value="ECO:0007669"/>
    <property type="project" value="UniProtKB-KW"/>
</dbReference>
<dbReference type="Gene3D" id="2.120.10.30">
    <property type="entry name" value="TolB, C-terminal domain"/>
    <property type="match status" value="1"/>
</dbReference>
<dbReference type="PANTHER" id="PTHR25462:SF296">
    <property type="entry name" value="MEIOTIC P26, ISOFORM F"/>
    <property type="match status" value="1"/>
</dbReference>
<evidence type="ECO:0000313" key="3">
    <source>
        <dbReference type="Proteomes" id="UP000694844"/>
    </source>
</evidence>
<feature type="domain" description="B box-type" evidence="2">
    <location>
        <begin position="17"/>
        <end position="64"/>
    </location>
</feature>
<dbReference type="InterPro" id="IPR047153">
    <property type="entry name" value="TRIM45/56/19-like"/>
</dbReference>